<keyword evidence="10 12" id="KW-0496">Mitochondrion</keyword>
<dbReference type="Pfam" id="PF00895">
    <property type="entry name" value="ATP-synt_8"/>
    <property type="match status" value="1"/>
</dbReference>
<sequence>MPQMAPMSWLNLLIYFVLIFLLLNLLNYFLYMKSNKQISSFKKNKISMNWKW</sequence>
<geneLocation type="mitochondrion" evidence="14"/>
<evidence type="ECO:0000256" key="7">
    <source>
        <dbReference type="ARBA" id="ARBA00022781"/>
    </source>
</evidence>
<keyword evidence="9 12" id="KW-0406">Ion transport</keyword>
<evidence type="ECO:0000256" key="4">
    <source>
        <dbReference type="ARBA" id="ARBA00022448"/>
    </source>
</evidence>
<evidence type="ECO:0000313" key="14">
    <source>
        <dbReference type="EMBL" id="AYU71323.1"/>
    </source>
</evidence>
<evidence type="ECO:0000256" key="5">
    <source>
        <dbReference type="ARBA" id="ARBA00022547"/>
    </source>
</evidence>
<comment type="subcellular location">
    <subcellularLocation>
        <location evidence="1 12">Mitochondrion membrane</location>
        <topology evidence="1 12">Single-pass membrane protein</topology>
    </subcellularLocation>
</comment>
<evidence type="ECO:0000256" key="2">
    <source>
        <dbReference type="ARBA" id="ARBA00008892"/>
    </source>
</evidence>
<keyword evidence="8 13" id="KW-1133">Transmembrane helix</keyword>
<evidence type="ECO:0000256" key="1">
    <source>
        <dbReference type="ARBA" id="ARBA00004304"/>
    </source>
</evidence>
<dbReference type="AlphaFoldDB" id="A0A3G4RY74"/>
<dbReference type="EMBL" id="MH923246">
    <property type="protein sequence ID" value="AYU71323.1"/>
    <property type="molecule type" value="Genomic_DNA"/>
</dbReference>
<keyword evidence="6 12" id="KW-0812">Transmembrane</keyword>
<dbReference type="GO" id="GO:0015078">
    <property type="term" value="F:proton transmembrane transporter activity"/>
    <property type="evidence" value="ECO:0007669"/>
    <property type="project" value="InterPro"/>
</dbReference>
<keyword evidence="7 12" id="KW-0375">Hydrogen ion transport</keyword>
<evidence type="ECO:0000256" key="6">
    <source>
        <dbReference type="ARBA" id="ARBA00022692"/>
    </source>
</evidence>
<reference evidence="14" key="2">
    <citation type="submission" date="2018-09" db="EMBL/GenBank/DDBJ databases">
        <authorList>
            <person name="James G."/>
        </authorList>
    </citation>
    <scope>NUCLEOTIDE SEQUENCE</scope>
</reference>
<dbReference type="GO" id="GO:0015986">
    <property type="term" value="P:proton motive force-driven ATP synthesis"/>
    <property type="evidence" value="ECO:0007669"/>
    <property type="project" value="InterPro"/>
</dbReference>
<dbReference type="InterPro" id="IPR001421">
    <property type="entry name" value="ATP8_metazoa"/>
</dbReference>
<keyword evidence="11 13" id="KW-0472">Membrane</keyword>
<evidence type="ECO:0000256" key="8">
    <source>
        <dbReference type="ARBA" id="ARBA00022989"/>
    </source>
</evidence>
<comment type="subunit">
    <text evidence="3">F-type ATPases have 2 components, CF(1) - the catalytic core - and CF(0) - the membrane proton channel.</text>
</comment>
<dbReference type="GO" id="GO:0031966">
    <property type="term" value="C:mitochondrial membrane"/>
    <property type="evidence" value="ECO:0007669"/>
    <property type="project" value="UniProtKB-SubCell"/>
</dbReference>
<reference evidence="14" key="1">
    <citation type="journal article" date="2015" name="Mol. Biol. Evol.">
        <title>Soup to Tree: The Phylogeny of Beetles Inferred by Mitochondrial Metagenomics of a Bornean Rainforest Sample.</title>
        <authorList>
            <person name="Crampton-Platt A."/>
            <person name="Timmermans M.J."/>
            <person name="Gimmel M.L."/>
            <person name="Kutty S.N."/>
            <person name="Cockerill T.D."/>
            <person name="Vun Khen C."/>
            <person name="Vogler A.P."/>
        </authorList>
    </citation>
    <scope>NUCLEOTIDE SEQUENCE</scope>
</reference>
<keyword evidence="4 12" id="KW-0813">Transport</keyword>
<organism evidence="14">
    <name type="scientific">Scirtes sp. 2 ACP-2013</name>
    <dbReference type="NCBI Taxonomy" id="1434573"/>
    <lineage>
        <taxon>Eukaryota</taxon>
        <taxon>Metazoa</taxon>
        <taxon>Ecdysozoa</taxon>
        <taxon>Arthropoda</taxon>
        <taxon>Hexapoda</taxon>
        <taxon>Insecta</taxon>
        <taxon>Pterygota</taxon>
        <taxon>Neoptera</taxon>
        <taxon>Endopterygota</taxon>
        <taxon>Coleoptera</taxon>
        <taxon>Polyphaga</taxon>
        <taxon>Elateriformia</taxon>
        <taxon>Scirtoidea</taxon>
        <taxon>Scirtidae</taxon>
        <taxon>Scirtes</taxon>
    </lineage>
</organism>
<protein>
    <recommendedName>
        <fullName evidence="12">ATP synthase complex subunit 8</fullName>
    </recommendedName>
</protein>
<evidence type="ECO:0000256" key="13">
    <source>
        <dbReference type="SAM" id="Phobius"/>
    </source>
</evidence>
<evidence type="ECO:0000256" key="12">
    <source>
        <dbReference type="RuleBase" id="RU003661"/>
    </source>
</evidence>
<evidence type="ECO:0000256" key="3">
    <source>
        <dbReference type="ARBA" id="ARBA00011291"/>
    </source>
</evidence>
<feature type="transmembrane region" description="Helical" evidence="13">
    <location>
        <begin position="12"/>
        <end position="31"/>
    </location>
</feature>
<keyword evidence="5 12" id="KW-0138">CF(0)</keyword>
<evidence type="ECO:0000256" key="9">
    <source>
        <dbReference type="ARBA" id="ARBA00023065"/>
    </source>
</evidence>
<dbReference type="GO" id="GO:0045259">
    <property type="term" value="C:proton-transporting ATP synthase complex"/>
    <property type="evidence" value="ECO:0007669"/>
    <property type="project" value="UniProtKB-KW"/>
</dbReference>
<name>A0A3G4RY74_9COLE</name>
<evidence type="ECO:0000256" key="11">
    <source>
        <dbReference type="ARBA" id="ARBA00023136"/>
    </source>
</evidence>
<comment type="similarity">
    <text evidence="2 12">Belongs to the ATPase protein 8 family.</text>
</comment>
<accession>A0A3G4RY74</accession>
<evidence type="ECO:0000256" key="10">
    <source>
        <dbReference type="ARBA" id="ARBA00023128"/>
    </source>
</evidence>
<proteinExistence type="inferred from homology"/>
<gene>
    <name evidence="14" type="primary">atp8</name>
</gene>